<evidence type="ECO:0000313" key="1">
    <source>
        <dbReference type="EMBL" id="KIO19903.1"/>
    </source>
</evidence>
<evidence type="ECO:0000313" key="2">
    <source>
        <dbReference type="Proteomes" id="UP000054248"/>
    </source>
</evidence>
<reference evidence="2" key="2">
    <citation type="submission" date="2015-01" db="EMBL/GenBank/DDBJ databases">
        <title>Evolutionary Origins and Diversification of the Mycorrhizal Mutualists.</title>
        <authorList>
            <consortium name="DOE Joint Genome Institute"/>
            <consortium name="Mycorrhizal Genomics Consortium"/>
            <person name="Kohler A."/>
            <person name="Kuo A."/>
            <person name="Nagy L.G."/>
            <person name="Floudas D."/>
            <person name="Copeland A."/>
            <person name="Barry K.W."/>
            <person name="Cichocki N."/>
            <person name="Veneault-Fourrey C."/>
            <person name="LaButti K."/>
            <person name="Lindquist E.A."/>
            <person name="Lipzen A."/>
            <person name="Lundell T."/>
            <person name="Morin E."/>
            <person name="Murat C."/>
            <person name="Riley R."/>
            <person name="Ohm R."/>
            <person name="Sun H."/>
            <person name="Tunlid A."/>
            <person name="Henrissat B."/>
            <person name="Grigoriev I.V."/>
            <person name="Hibbett D.S."/>
            <person name="Martin F."/>
        </authorList>
    </citation>
    <scope>NUCLEOTIDE SEQUENCE [LARGE SCALE GENOMIC DNA]</scope>
    <source>
        <strain evidence="2">MUT 4182</strain>
    </source>
</reference>
<dbReference type="Proteomes" id="UP000054248">
    <property type="component" value="Unassembled WGS sequence"/>
</dbReference>
<accession>A0A0C3KEN3</accession>
<dbReference type="HOGENOM" id="CLU_2470727_0_0_1"/>
<reference evidence="1 2" key="1">
    <citation type="submission" date="2014-04" db="EMBL/GenBank/DDBJ databases">
        <authorList>
            <consortium name="DOE Joint Genome Institute"/>
            <person name="Kuo A."/>
            <person name="Girlanda M."/>
            <person name="Perotto S."/>
            <person name="Kohler A."/>
            <person name="Nagy L.G."/>
            <person name="Floudas D."/>
            <person name="Copeland A."/>
            <person name="Barry K.W."/>
            <person name="Cichocki N."/>
            <person name="Veneault-Fourrey C."/>
            <person name="LaButti K."/>
            <person name="Lindquist E.A."/>
            <person name="Lipzen A."/>
            <person name="Lundell T."/>
            <person name="Morin E."/>
            <person name="Murat C."/>
            <person name="Sun H."/>
            <person name="Tunlid A."/>
            <person name="Henrissat B."/>
            <person name="Grigoriev I.V."/>
            <person name="Hibbett D.S."/>
            <person name="Martin F."/>
            <person name="Nordberg H.P."/>
            <person name="Cantor M.N."/>
            <person name="Hua S.X."/>
        </authorList>
    </citation>
    <scope>NUCLEOTIDE SEQUENCE [LARGE SCALE GENOMIC DNA]</scope>
    <source>
        <strain evidence="1 2">MUT 4182</strain>
    </source>
</reference>
<keyword evidence="2" id="KW-1185">Reference proteome</keyword>
<gene>
    <name evidence="1" type="ORF">M407DRAFT_30428</name>
</gene>
<protein>
    <submittedName>
        <fullName evidence="1">Uncharacterized protein</fullName>
    </submittedName>
</protein>
<dbReference type="EMBL" id="KN823197">
    <property type="protein sequence ID" value="KIO19903.1"/>
    <property type="molecule type" value="Genomic_DNA"/>
</dbReference>
<proteinExistence type="predicted"/>
<dbReference type="AlphaFoldDB" id="A0A0C3KEN3"/>
<sequence>MIATTAQNAIATLWNVYRDDSHASYTQPASCTKIAATAKDAITTPDNVYGYDSHTSYDSAHLSHEVQNDGKGRRRHLRAFYFNLATHH</sequence>
<name>A0A0C3KEN3_9AGAM</name>
<organism evidence="1 2">
    <name type="scientific">Tulasnella calospora MUT 4182</name>
    <dbReference type="NCBI Taxonomy" id="1051891"/>
    <lineage>
        <taxon>Eukaryota</taxon>
        <taxon>Fungi</taxon>
        <taxon>Dikarya</taxon>
        <taxon>Basidiomycota</taxon>
        <taxon>Agaricomycotina</taxon>
        <taxon>Agaricomycetes</taxon>
        <taxon>Cantharellales</taxon>
        <taxon>Tulasnellaceae</taxon>
        <taxon>Tulasnella</taxon>
    </lineage>
</organism>